<dbReference type="InterPro" id="IPR006656">
    <property type="entry name" value="Mopterin_OxRdtase"/>
</dbReference>
<dbReference type="PROSITE" id="PS00641">
    <property type="entry name" value="COMPLEX1_75K_1"/>
    <property type="match status" value="1"/>
</dbReference>
<dbReference type="EnsemblPlants" id="Pp3c1_34140V3.1">
    <property type="protein sequence ID" value="Pp3c1_34140V3.1"/>
    <property type="gene ID" value="Pp3c1_34140"/>
</dbReference>
<dbReference type="GO" id="GO:0016020">
    <property type="term" value="C:membrane"/>
    <property type="evidence" value="ECO:0007669"/>
    <property type="project" value="InterPro"/>
</dbReference>
<evidence type="ECO:0000256" key="4">
    <source>
        <dbReference type="ARBA" id="ARBA00022723"/>
    </source>
</evidence>
<dbReference type="Pfam" id="PF09326">
    <property type="entry name" value="NADH_dhqG_C"/>
    <property type="match status" value="1"/>
</dbReference>
<reference evidence="14 16" key="1">
    <citation type="journal article" date="2008" name="Science">
        <title>The Physcomitrella genome reveals evolutionary insights into the conquest of land by plants.</title>
        <authorList>
            <person name="Rensing S."/>
            <person name="Lang D."/>
            <person name="Zimmer A."/>
            <person name="Terry A."/>
            <person name="Salamov A."/>
            <person name="Shapiro H."/>
            <person name="Nishiyama T."/>
            <person name="Perroud P.-F."/>
            <person name="Lindquist E."/>
            <person name="Kamisugi Y."/>
            <person name="Tanahashi T."/>
            <person name="Sakakibara K."/>
            <person name="Fujita T."/>
            <person name="Oishi K."/>
            <person name="Shin-I T."/>
            <person name="Kuroki Y."/>
            <person name="Toyoda A."/>
            <person name="Suzuki Y."/>
            <person name="Hashimoto A."/>
            <person name="Yamaguchi K."/>
            <person name="Sugano A."/>
            <person name="Kohara Y."/>
            <person name="Fujiyama A."/>
            <person name="Anterola A."/>
            <person name="Aoki S."/>
            <person name="Ashton N."/>
            <person name="Barbazuk W.B."/>
            <person name="Barker E."/>
            <person name="Bennetzen J."/>
            <person name="Bezanilla M."/>
            <person name="Blankenship R."/>
            <person name="Cho S.H."/>
            <person name="Dutcher S."/>
            <person name="Estelle M."/>
            <person name="Fawcett J.A."/>
            <person name="Gundlach H."/>
            <person name="Hanada K."/>
            <person name="Heyl A."/>
            <person name="Hicks K.A."/>
            <person name="Hugh J."/>
            <person name="Lohr M."/>
            <person name="Mayer K."/>
            <person name="Melkozernov A."/>
            <person name="Murata T."/>
            <person name="Nelson D."/>
            <person name="Pils B."/>
            <person name="Prigge M."/>
            <person name="Reiss B."/>
            <person name="Renner T."/>
            <person name="Rombauts S."/>
            <person name="Rushton P."/>
            <person name="Sanderfoot A."/>
            <person name="Schween G."/>
            <person name="Shiu S.-H."/>
            <person name="Stueber K."/>
            <person name="Theodoulou F.L."/>
            <person name="Tu H."/>
            <person name="Van de Peer Y."/>
            <person name="Verrier P.J."/>
            <person name="Waters E."/>
            <person name="Wood A."/>
            <person name="Yang L."/>
            <person name="Cove D."/>
            <person name="Cuming A."/>
            <person name="Hasebe M."/>
            <person name="Lucas S."/>
            <person name="Mishler D.B."/>
            <person name="Reski R."/>
            <person name="Grigoriev I."/>
            <person name="Quatrano R.S."/>
            <person name="Boore J.L."/>
        </authorList>
    </citation>
    <scope>NUCLEOTIDE SEQUENCE [LARGE SCALE GENOMIC DNA]</scope>
    <source>
        <strain evidence="15 16">cv. Gransden 2004</strain>
    </source>
</reference>
<dbReference type="Proteomes" id="UP000006727">
    <property type="component" value="Chromosome 1"/>
</dbReference>
<dbReference type="InterPro" id="IPR050123">
    <property type="entry name" value="Prok_molybdopt-oxidoreductase"/>
</dbReference>
<evidence type="ECO:0000256" key="2">
    <source>
        <dbReference type="ARBA" id="ARBA00005404"/>
    </source>
</evidence>
<dbReference type="Gene3D" id="3.30.200.210">
    <property type="match status" value="1"/>
</dbReference>
<dbReference type="CDD" id="cd00207">
    <property type="entry name" value="fer2"/>
    <property type="match status" value="1"/>
</dbReference>
<dbReference type="PROSITE" id="PS51839">
    <property type="entry name" value="4FE4S_HC3"/>
    <property type="match status" value="1"/>
</dbReference>
<dbReference type="Pfam" id="PF00384">
    <property type="entry name" value="Molybdopterin"/>
    <property type="match status" value="1"/>
</dbReference>
<dbReference type="SUPFAM" id="SSF53706">
    <property type="entry name" value="Formate dehydrogenase/DMSO reductase, domains 1-3"/>
    <property type="match status" value="1"/>
</dbReference>
<accession>A0A2K1LAU6</accession>
<dbReference type="GO" id="GO:0046872">
    <property type="term" value="F:metal ion binding"/>
    <property type="evidence" value="ECO:0007669"/>
    <property type="project" value="UniProtKB-KW"/>
</dbReference>
<evidence type="ECO:0000313" key="14">
    <source>
        <dbReference type="EMBL" id="PNR63155.1"/>
    </source>
</evidence>
<evidence type="ECO:0000313" key="16">
    <source>
        <dbReference type="Proteomes" id="UP000006727"/>
    </source>
</evidence>
<dbReference type="STRING" id="3218.A0A2K1LAU6"/>
<dbReference type="FunFam" id="3.10.20.740:FF:000001">
    <property type="entry name" value="NADH-quinone oxidoreductase subunit G"/>
    <property type="match status" value="1"/>
</dbReference>
<evidence type="ECO:0000256" key="1">
    <source>
        <dbReference type="ARBA" id="ARBA00001966"/>
    </source>
</evidence>
<dbReference type="InterPro" id="IPR000283">
    <property type="entry name" value="NADH_UbQ_OxRdtase_75kDa_su_CS"/>
</dbReference>
<reference evidence="15" key="3">
    <citation type="submission" date="2020-12" db="UniProtKB">
        <authorList>
            <consortium name="EnsemblPlants"/>
        </authorList>
    </citation>
    <scope>IDENTIFICATION</scope>
</reference>
<evidence type="ECO:0000256" key="3">
    <source>
        <dbReference type="ARBA" id="ARBA00022485"/>
    </source>
</evidence>
<evidence type="ECO:0000256" key="7">
    <source>
        <dbReference type="ARBA" id="ARBA00023014"/>
    </source>
</evidence>
<dbReference type="Gene3D" id="3.10.20.740">
    <property type="match status" value="1"/>
</dbReference>
<dbReference type="Pfam" id="PF10588">
    <property type="entry name" value="NADH-G_4Fe-4S_3"/>
    <property type="match status" value="1"/>
</dbReference>
<dbReference type="GeneID" id="112291275"/>
<dbReference type="Pfam" id="PF22117">
    <property type="entry name" value="Fer4_Nqo3"/>
    <property type="match status" value="1"/>
</dbReference>
<dbReference type="RefSeq" id="XP_024394217.1">
    <property type="nucleotide sequence ID" value="XM_024538449.2"/>
</dbReference>
<dbReference type="FunFam" id="3.40.50.740:FF:000012">
    <property type="entry name" value="NADH dehydrogenase [ubiquinone] iron-sulfur protein 1 mitochondrial"/>
    <property type="match status" value="1"/>
</dbReference>
<dbReference type="GO" id="GO:0008137">
    <property type="term" value="F:NADH dehydrogenase (ubiquinone) activity"/>
    <property type="evidence" value="ECO:0007669"/>
    <property type="project" value="InterPro"/>
</dbReference>
<evidence type="ECO:0000313" key="15">
    <source>
        <dbReference type="EnsemblPlants" id="Pp3c1_34140V3.1"/>
    </source>
</evidence>
<dbReference type="EMBL" id="ABEU02000001">
    <property type="protein sequence ID" value="PNR63155.1"/>
    <property type="molecule type" value="Genomic_DNA"/>
</dbReference>
<evidence type="ECO:0000256" key="9">
    <source>
        <dbReference type="ARBA" id="ARBA00034078"/>
    </source>
</evidence>
<dbReference type="InterPro" id="IPR006963">
    <property type="entry name" value="Mopterin_OxRdtase_4Fe-4S_dom"/>
</dbReference>
<sequence length="792" mass="85617">MHLCIVSESEGGVVCEGGFGEGGRMACRGRQTVKLLQEVAATPLFRSKLSIAGVRDAALPATSHLPRRHHQVACERGSDGTGPLASSLGGVRHASSAALASNRVKPEKVEVETIEVSVDGMAVQVPKGMTVLQACELGGVTIPRFCYHSRLSIAGNCRMCLVEVEKTPKPVASCAMPALPGMKIKTDTPLAKKAREGVMEFLLMNHPLDCPICDQGGECDLQDQSMVFGSDRGRFIDTKRSVLDKNLGPLVKTIMTRCIQCTRCVRFAKEIAGVEDLGVLGRGGSEEIGTYVENLMTSELSGNVIDVCPVGALTSKPYAFTARPWELKATESIDVLDAVGSNIRINSRGPEVMRIIPRLHEEINEEWIGDKARFSYDGLKRQRLSEPMIRRPDGQLQAASWKDALEAIAEPAYKVKPEEMVGVAGKLADAESMLALKDFLNRMGCERLWAEGDGESVDADLRSRFLLNTGIAGLEQADVCLLIGTQLRWEAPMVNARLRKAVRFNKAKVAVVGPEVDLTYPHQHLGVDTDTLMKIAEGRHPFCAELASAERPVVIVGSGALERGDKAAIMSALDIIAEQSNLIRDDWFGANVLLLNASQAAARDLGFVPGARAGKADARFLYLLGADDLTPADIPEDAFVVYQGHHGDRSAYRANVILPGAAYTEKEGTYENVEGRAQQTSSAVPTVGDARDDWKIIRALSEVAGKTLPYDAANGLRARMMAVAPNLLRVDEVELATGWALDTNTRPGAALESSPLPKAIENYYMTDAISRASRTMAQCTATLAKRQAETRQ</sequence>
<dbReference type="Gene3D" id="3.30.70.20">
    <property type="match status" value="1"/>
</dbReference>
<keyword evidence="6" id="KW-0408">Iron</keyword>
<dbReference type="InterPro" id="IPR010228">
    <property type="entry name" value="NADH_UbQ_OxRdtase_Gsu"/>
</dbReference>
<dbReference type="PROSITE" id="PS51669">
    <property type="entry name" value="4FE4S_MOW_BIS_MGD"/>
    <property type="match status" value="1"/>
</dbReference>
<evidence type="ECO:0000259" key="13">
    <source>
        <dbReference type="PROSITE" id="PS51839"/>
    </source>
</evidence>
<dbReference type="InterPro" id="IPR054351">
    <property type="entry name" value="NADH_UbQ_OxRdtase_ferredoxin"/>
</dbReference>
<dbReference type="CDD" id="cd02773">
    <property type="entry name" value="MopB_Res-Cmplx1_Nad11"/>
    <property type="match status" value="1"/>
</dbReference>
<comment type="similarity">
    <text evidence="2 10">Belongs to the complex I 75 kDa subunit family.</text>
</comment>
<comment type="cofactor">
    <cofactor evidence="9">
        <name>[2Fe-2S] cluster</name>
        <dbReference type="ChEBI" id="CHEBI:190135"/>
    </cofactor>
</comment>
<dbReference type="FunCoup" id="A0A2K1LAU6">
    <property type="interactions" value="3714"/>
</dbReference>
<feature type="domain" description="4Fe-4S His(Cys)3-ligated-type" evidence="13">
    <location>
        <begin position="190"/>
        <end position="229"/>
    </location>
</feature>
<keyword evidence="7" id="KW-0411">Iron-sulfur</keyword>
<evidence type="ECO:0000256" key="8">
    <source>
        <dbReference type="ARBA" id="ARBA00023027"/>
    </source>
</evidence>
<dbReference type="PANTHER" id="PTHR43105:SF13">
    <property type="entry name" value="NADH-UBIQUINONE OXIDOREDUCTASE 75 KDA SUBUNIT, MITOCHONDRIAL"/>
    <property type="match status" value="1"/>
</dbReference>
<dbReference type="GO" id="GO:0051539">
    <property type="term" value="F:4 iron, 4 sulfur cluster binding"/>
    <property type="evidence" value="ECO:0007669"/>
    <property type="project" value="UniProtKB-KW"/>
</dbReference>
<dbReference type="PANTHER" id="PTHR43105">
    <property type="entry name" value="RESPIRATORY NITRATE REDUCTASE"/>
    <property type="match status" value="1"/>
</dbReference>
<keyword evidence="4" id="KW-0479">Metal-binding</keyword>
<gene>
    <name evidence="15" type="primary">LOC112291275</name>
    <name evidence="14" type="ORF">PHYPA_001580</name>
</gene>
<evidence type="ECO:0000259" key="11">
    <source>
        <dbReference type="PROSITE" id="PS51085"/>
    </source>
</evidence>
<feature type="domain" description="4Fe-4S Mo/W bis-MGD-type" evidence="12">
    <location>
        <begin position="327"/>
        <end position="383"/>
    </location>
</feature>
<dbReference type="NCBIfam" id="TIGR01973">
    <property type="entry name" value="NuoG"/>
    <property type="match status" value="1"/>
</dbReference>
<keyword evidence="8" id="KW-0520">NAD</keyword>
<dbReference type="PROSITE" id="PS00642">
    <property type="entry name" value="COMPLEX1_75K_2"/>
    <property type="match status" value="1"/>
</dbReference>
<comment type="cofactor">
    <cofactor evidence="1">
        <name>[4Fe-4S] cluster</name>
        <dbReference type="ChEBI" id="CHEBI:49883"/>
    </cofactor>
</comment>
<feature type="domain" description="2Fe-2S ferredoxin-type" evidence="11">
    <location>
        <begin position="112"/>
        <end position="190"/>
    </location>
</feature>
<proteinExistence type="inferred from homology"/>
<dbReference type="KEGG" id="ppp:112291275"/>
<evidence type="ECO:0000256" key="6">
    <source>
        <dbReference type="ARBA" id="ARBA00023004"/>
    </source>
</evidence>
<protein>
    <submittedName>
        <fullName evidence="14 15">Uncharacterized protein</fullName>
    </submittedName>
</protein>
<dbReference type="SUPFAM" id="SSF54862">
    <property type="entry name" value="4Fe-4S ferredoxins"/>
    <property type="match status" value="1"/>
</dbReference>
<dbReference type="GO" id="GO:0016651">
    <property type="term" value="F:oxidoreductase activity, acting on NAD(P)H"/>
    <property type="evidence" value="ECO:0007669"/>
    <property type="project" value="InterPro"/>
</dbReference>
<dbReference type="PROSITE" id="PS00643">
    <property type="entry name" value="COMPLEX1_75K_3"/>
    <property type="match status" value="1"/>
</dbReference>
<dbReference type="Pfam" id="PF22151">
    <property type="entry name" value="Fer4_NDSU1"/>
    <property type="match status" value="1"/>
</dbReference>
<dbReference type="SMART" id="SM00929">
    <property type="entry name" value="NADH-G_4Fe-4S_3"/>
    <property type="match status" value="1"/>
</dbReference>
<dbReference type="InterPro" id="IPR036010">
    <property type="entry name" value="2Fe-2S_ferredoxin-like_sf"/>
</dbReference>
<dbReference type="Gene3D" id="3.40.50.740">
    <property type="match status" value="1"/>
</dbReference>
<dbReference type="InterPro" id="IPR001041">
    <property type="entry name" value="2Fe-2S_ferredoxin-type"/>
</dbReference>
<dbReference type="Gramene" id="Pp3c1_34140V3.1">
    <property type="protein sequence ID" value="Pp3c1_34140V3.1"/>
    <property type="gene ID" value="Pp3c1_34140"/>
</dbReference>
<name>A0A2K1LAU6_PHYPA</name>
<dbReference type="GO" id="GO:0042773">
    <property type="term" value="P:ATP synthesis coupled electron transport"/>
    <property type="evidence" value="ECO:0007669"/>
    <property type="project" value="InterPro"/>
</dbReference>
<dbReference type="InterPro" id="IPR015405">
    <property type="entry name" value="NDUFS1-like_C"/>
</dbReference>
<dbReference type="InterPro" id="IPR019574">
    <property type="entry name" value="NADH_UbQ_OxRdtase_Gsu_4Fe4S-bd"/>
</dbReference>
<keyword evidence="3" id="KW-0004">4Fe-4S</keyword>
<evidence type="ECO:0000256" key="5">
    <source>
        <dbReference type="ARBA" id="ARBA00022967"/>
    </source>
</evidence>
<reference evidence="14 16" key="2">
    <citation type="journal article" date="2018" name="Plant J.">
        <title>The Physcomitrella patens chromosome-scale assembly reveals moss genome structure and evolution.</title>
        <authorList>
            <person name="Lang D."/>
            <person name="Ullrich K.K."/>
            <person name="Murat F."/>
            <person name="Fuchs J."/>
            <person name="Jenkins J."/>
            <person name="Haas F.B."/>
            <person name="Piednoel M."/>
            <person name="Gundlach H."/>
            <person name="Van Bel M."/>
            <person name="Meyberg R."/>
            <person name="Vives C."/>
            <person name="Morata J."/>
            <person name="Symeonidi A."/>
            <person name="Hiss M."/>
            <person name="Muchero W."/>
            <person name="Kamisugi Y."/>
            <person name="Saleh O."/>
            <person name="Blanc G."/>
            <person name="Decker E.L."/>
            <person name="van Gessel N."/>
            <person name="Grimwood J."/>
            <person name="Hayes R.D."/>
            <person name="Graham S.W."/>
            <person name="Gunter L.E."/>
            <person name="McDaniel S.F."/>
            <person name="Hoernstein S.N.W."/>
            <person name="Larsson A."/>
            <person name="Li F.W."/>
            <person name="Perroud P.F."/>
            <person name="Phillips J."/>
            <person name="Ranjan P."/>
            <person name="Rokshar D.S."/>
            <person name="Rothfels C.J."/>
            <person name="Schneider L."/>
            <person name="Shu S."/>
            <person name="Stevenson D.W."/>
            <person name="Thummler F."/>
            <person name="Tillich M."/>
            <person name="Villarreal Aguilar J.C."/>
            <person name="Widiez T."/>
            <person name="Wong G.K."/>
            <person name="Wymore A."/>
            <person name="Zhang Y."/>
            <person name="Zimmer A.D."/>
            <person name="Quatrano R.S."/>
            <person name="Mayer K.F.X."/>
            <person name="Goodstein D."/>
            <person name="Casacuberta J.M."/>
            <person name="Vandepoele K."/>
            <person name="Reski R."/>
            <person name="Cuming A.C."/>
            <person name="Tuskan G.A."/>
            <person name="Maumus F."/>
            <person name="Salse J."/>
            <person name="Schmutz J."/>
            <person name="Rensing S.A."/>
        </authorList>
    </citation>
    <scope>NUCLEOTIDE SEQUENCE [LARGE SCALE GENOMIC DNA]</scope>
    <source>
        <strain evidence="15 16">cv. Gransden 2004</strain>
    </source>
</reference>
<evidence type="ECO:0000259" key="12">
    <source>
        <dbReference type="PROSITE" id="PS51669"/>
    </source>
</evidence>
<dbReference type="AlphaFoldDB" id="A0A2K1LAU6"/>
<dbReference type="FunFam" id="3.30.70.20:FF:000002">
    <property type="entry name" value="NADH-ubiquinone oxidoreductase 75 kDa subunit"/>
    <property type="match status" value="1"/>
</dbReference>
<evidence type="ECO:0000256" key="10">
    <source>
        <dbReference type="RuleBase" id="RU004523"/>
    </source>
</evidence>
<keyword evidence="16" id="KW-1185">Reference proteome</keyword>
<dbReference type="OrthoDB" id="10249365at2759"/>
<keyword evidence="5" id="KW-1278">Translocase</keyword>
<dbReference type="Pfam" id="PF13510">
    <property type="entry name" value="Fer2_4"/>
    <property type="match status" value="1"/>
</dbReference>
<dbReference type="PROSITE" id="PS51085">
    <property type="entry name" value="2FE2S_FER_2"/>
    <property type="match status" value="1"/>
</dbReference>
<organism evidence="14">
    <name type="scientific">Physcomitrium patens</name>
    <name type="common">Spreading-leaved earth moss</name>
    <name type="synonym">Physcomitrella patens</name>
    <dbReference type="NCBI Taxonomy" id="3218"/>
    <lineage>
        <taxon>Eukaryota</taxon>
        <taxon>Viridiplantae</taxon>
        <taxon>Streptophyta</taxon>
        <taxon>Embryophyta</taxon>
        <taxon>Bryophyta</taxon>
        <taxon>Bryophytina</taxon>
        <taxon>Bryopsida</taxon>
        <taxon>Funariidae</taxon>
        <taxon>Funariales</taxon>
        <taxon>Funariaceae</taxon>
        <taxon>Physcomitrium</taxon>
    </lineage>
</organism>
<dbReference type="FunFam" id="3.30.200.210:FF:000002">
    <property type="entry name" value="NADH-ubiquinone oxidoreductase 75 kDa subunit"/>
    <property type="match status" value="1"/>
</dbReference>
<dbReference type="SUPFAM" id="SSF54292">
    <property type="entry name" value="2Fe-2S ferredoxin-like"/>
    <property type="match status" value="1"/>
</dbReference>